<keyword evidence="3" id="KW-1185">Reference proteome</keyword>
<sequence length="447" mass="51710">MGAMRKALLFCLFLASVSSVKEHINNTNELKKSGYGSASPRHGLQLLFWFAQRVDVDQNNQFHLNFTPDQNAYGFHYFGNGEELLPPLNPGQTYYSFSKLSGPSANKFPGYVLKYYPQKYNTITEKQEKNMDRLVVSLDNKTKRRIFRVFITAHNPGSNYFNPNETYEIDLALILQIRKSYCNYNVIFKTTQHYDGDDEEEEKRCLQFLTATGYVCTTLNKRRMKRSPYPQCNAYEGIKLEIKTTTQGYAKLIWENIPADIMKNNKYIYIDICQNTHSSDSEVHALVRKQFYVHKSSGALDTSVSLNAEFDGANRAIPTRIKGLDASLQLYVGHGKACARLYIEKTFSKWEDVLYYSWVGFYKSSQDENDDYYTYQYAVKFPKINNYITDNYEVYQYNSSLTIAPGVQIRFLLDKKYNNVLAQTTPWERNQQVTSVCDKGNEKPSST</sequence>
<name>A0AAW2B280_CULAL</name>
<evidence type="ECO:0000256" key="1">
    <source>
        <dbReference type="SAM" id="SignalP"/>
    </source>
</evidence>
<gene>
    <name evidence="2" type="ORF">ABG768_013472</name>
</gene>
<comment type="caution">
    <text evidence="2">The sequence shown here is derived from an EMBL/GenBank/DDBJ whole genome shotgun (WGS) entry which is preliminary data.</text>
</comment>
<organism evidence="2 3">
    <name type="scientific">Culter alburnus</name>
    <name type="common">Topmouth culter</name>
    <dbReference type="NCBI Taxonomy" id="194366"/>
    <lineage>
        <taxon>Eukaryota</taxon>
        <taxon>Metazoa</taxon>
        <taxon>Chordata</taxon>
        <taxon>Craniata</taxon>
        <taxon>Vertebrata</taxon>
        <taxon>Euteleostomi</taxon>
        <taxon>Actinopterygii</taxon>
        <taxon>Neopterygii</taxon>
        <taxon>Teleostei</taxon>
        <taxon>Ostariophysi</taxon>
        <taxon>Cypriniformes</taxon>
        <taxon>Xenocyprididae</taxon>
        <taxon>Xenocypridinae</taxon>
        <taxon>Culter</taxon>
    </lineage>
</organism>
<accession>A0AAW2B280</accession>
<feature type="signal peptide" evidence="1">
    <location>
        <begin position="1"/>
        <end position="19"/>
    </location>
</feature>
<dbReference type="Proteomes" id="UP001479290">
    <property type="component" value="Unassembled WGS sequence"/>
</dbReference>
<evidence type="ECO:0000313" key="3">
    <source>
        <dbReference type="Proteomes" id="UP001479290"/>
    </source>
</evidence>
<protein>
    <submittedName>
        <fullName evidence="2">Uncharacterized protein</fullName>
    </submittedName>
</protein>
<evidence type="ECO:0000313" key="2">
    <source>
        <dbReference type="EMBL" id="KAK9980075.1"/>
    </source>
</evidence>
<dbReference type="AlphaFoldDB" id="A0AAW2B280"/>
<dbReference type="EMBL" id="JAWDJR010000002">
    <property type="protein sequence ID" value="KAK9980075.1"/>
    <property type="molecule type" value="Genomic_DNA"/>
</dbReference>
<dbReference type="PANTHER" id="PTHR38706">
    <property type="entry name" value="SI:CH211-198C19.1-RELATED"/>
    <property type="match status" value="1"/>
</dbReference>
<reference evidence="2 3" key="1">
    <citation type="submission" date="2024-05" db="EMBL/GenBank/DDBJ databases">
        <title>A high-quality chromosomal-level genome assembly of Topmouth culter (Culter alburnus).</title>
        <authorList>
            <person name="Zhao H."/>
        </authorList>
    </citation>
    <scope>NUCLEOTIDE SEQUENCE [LARGE SCALE GENOMIC DNA]</scope>
    <source>
        <strain evidence="2">CATC2023</strain>
        <tissue evidence="2">Muscle</tissue>
    </source>
</reference>
<feature type="chain" id="PRO_5043946213" evidence="1">
    <location>
        <begin position="20"/>
        <end position="447"/>
    </location>
</feature>
<proteinExistence type="predicted"/>
<dbReference type="PANTHER" id="PTHR38706:SF2">
    <property type="match status" value="1"/>
</dbReference>
<keyword evidence="1" id="KW-0732">Signal</keyword>